<comment type="caution">
    <text evidence="13">The sequence shown here is derived from an EMBL/GenBank/DDBJ whole genome shotgun (WGS) entry which is preliminary data.</text>
</comment>
<keyword evidence="3" id="KW-1003">Cell membrane</keyword>
<dbReference type="NCBIfam" id="TIGR02532">
    <property type="entry name" value="IV_pilin_GFxxxE"/>
    <property type="match status" value="1"/>
</dbReference>
<comment type="subcellular location">
    <subcellularLocation>
        <location evidence="1">Cell inner membrane</location>
        <topology evidence="1">Single-pass membrane protein</topology>
    </subcellularLocation>
</comment>
<evidence type="ECO:0000256" key="1">
    <source>
        <dbReference type="ARBA" id="ARBA00004377"/>
    </source>
</evidence>
<dbReference type="Proteomes" id="UP000727654">
    <property type="component" value="Unassembled WGS sequence"/>
</dbReference>
<dbReference type="EMBL" id="CAJZAI010000027">
    <property type="protein sequence ID" value="CAG9184939.1"/>
    <property type="molecule type" value="Genomic_DNA"/>
</dbReference>
<evidence type="ECO:0000256" key="10">
    <source>
        <dbReference type="ARBA" id="ARBA00030775"/>
    </source>
</evidence>
<reference evidence="13 14" key="1">
    <citation type="submission" date="2021-08" db="EMBL/GenBank/DDBJ databases">
        <authorList>
            <person name="Peeters C."/>
        </authorList>
    </citation>
    <scope>NUCLEOTIDE SEQUENCE [LARGE SCALE GENOMIC DNA]</scope>
    <source>
        <strain evidence="13 14">LMG 23992</strain>
    </source>
</reference>
<proteinExistence type="inferred from homology"/>
<dbReference type="InterPro" id="IPR022346">
    <property type="entry name" value="T2SS_GspH"/>
</dbReference>
<evidence type="ECO:0000256" key="2">
    <source>
        <dbReference type="ARBA" id="ARBA00021549"/>
    </source>
</evidence>
<keyword evidence="4" id="KW-0488">Methylation</keyword>
<evidence type="ECO:0000313" key="13">
    <source>
        <dbReference type="EMBL" id="CAG9184939.1"/>
    </source>
</evidence>
<keyword evidence="6 11" id="KW-0812">Transmembrane</keyword>
<comment type="similarity">
    <text evidence="9">Belongs to the GSP H family.</text>
</comment>
<dbReference type="PROSITE" id="PS00409">
    <property type="entry name" value="PROKAR_NTER_METHYL"/>
    <property type="match status" value="1"/>
</dbReference>
<dbReference type="Pfam" id="PF07963">
    <property type="entry name" value="N_methyl"/>
    <property type="match status" value="1"/>
</dbReference>
<dbReference type="InterPro" id="IPR045584">
    <property type="entry name" value="Pilin-like"/>
</dbReference>
<evidence type="ECO:0000256" key="8">
    <source>
        <dbReference type="ARBA" id="ARBA00023136"/>
    </source>
</evidence>
<evidence type="ECO:0000256" key="3">
    <source>
        <dbReference type="ARBA" id="ARBA00022475"/>
    </source>
</evidence>
<keyword evidence="5" id="KW-0997">Cell inner membrane</keyword>
<evidence type="ECO:0000256" key="5">
    <source>
        <dbReference type="ARBA" id="ARBA00022519"/>
    </source>
</evidence>
<feature type="domain" description="General secretion pathway GspH" evidence="12">
    <location>
        <begin position="52"/>
        <end position="149"/>
    </location>
</feature>
<evidence type="ECO:0000256" key="7">
    <source>
        <dbReference type="ARBA" id="ARBA00022989"/>
    </source>
</evidence>
<feature type="transmembrane region" description="Helical" evidence="11">
    <location>
        <begin position="20"/>
        <end position="41"/>
    </location>
</feature>
<dbReference type="Pfam" id="PF12019">
    <property type="entry name" value="GspH"/>
    <property type="match status" value="1"/>
</dbReference>
<evidence type="ECO:0000313" key="14">
    <source>
        <dbReference type="Proteomes" id="UP000727654"/>
    </source>
</evidence>
<name>A0ABM8XWY9_9BURK</name>
<evidence type="ECO:0000256" key="11">
    <source>
        <dbReference type="SAM" id="Phobius"/>
    </source>
</evidence>
<evidence type="ECO:0000256" key="4">
    <source>
        <dbReference type="ARBA" id="ARBA00022481"/>
    </source>
</evidence>
<evidence type="ECO:0000259" key="12">
    <source>
        <dbReference type="Pfam" id="PF12019"/>
    </source>
</evidence>
<dbReference type="InterPro" id="IPR012902">
    <property type="entry name" value="N_methyl_site"/>
</dbReference>
<protein>
    <recommendedName>
        <fullName evidence="2">Type II secretion system protein H</fullName>
    </recommendedName>
    <alternativeName>
        <fullName evidence="10">General secretion pathway protein H</fullName>
    </alternativeName>
</protein>
<gene>
    <name evidence="13" type="ORF">LMG23992_05382</name>
</gene>
<keyword evidence="7 11" id="KW-1133">Transmembrane helix</keyword>
<keyword evidence="8 11" id="KW-0472">Membrane</keyword>
<keyword evidence="14" id="KW-1185">Reference proteome</keyword>
<evidence type="ECO:0000256" key="9">
    <source>
        <dbReference type="ARBA" id="ARBA00025772"/>
    </source>
</evidence>
<sequence length="158" mass="16187">MTRFKSLSSACRRSTGFTLIELITTVFIAAILLSIGTPYFGDFILGQRIRTAASDLASSLVYARSEAVKRNTGVTIAPATGGWQNGWTVTVGAAVLSSHEAFTGLTLTGPVGGLVYNSNGRLAAVPTPFGISASGSSAIPRCVSVDLSGLPSNLAGSC</sequence>
<organism evidence="13 14">
    <name type="scientific">Cupriavidus laharis</name>
    <dbReference type="NCBI Taxonomy" id="151654"/>
    <lineage>
        <taxon>Bacteria</taxon>
        <taxon>Pseudomonadati</taxon>
        <taxon>Pseudomonadota</taxon>
        <taxon>Betaproteobacteria</taxon>
        <taxon>Burkholderiales</taxon>
        <taxon>Burkholderiaceae</taxon>
        <taxon>Cupriavidus</taxon>
    </lineage>
</organism>
<dbReference type="RefSeq" id="WP_224082811.1">
    <property type="nucleotide sequence ID" value="NZ_CAJZAI010000027.1"/>
</dbReference>
<dbReference type="SUPFAM" id="SSF54523">
    <property type="entry name" value="Pili subunits"/>
    <property type="match status" value="1"/>
</dbReference>
<dbReference type="Gene3D" id="3.55.40.10">
    <property type="entry name" value="minor pseudopilin epsh domain"/>
    <property type="match status" value="1"/>
</dbReference>
<accession>A0ABM8XWY9</accession>
<evidence type="ECO:0000256" key="6">
    <source>
        <dbReference type="ARBA" id="ARBA00022692"/>
    </source>
</evidence>